<sequence>MDMKTATHLLGLLLLCLPGARCDIQMSQSPSALSASPGDTITISCKASQGISRVLNWYQQKPGNAPKLLIYYTSNLASGVPSRFSGSGYETDYTLTISSLQPEDFATYYCQQCINYPPTVIQAIIKTSQESRSSTGDIVLTQIPASLALSLQDMATITRRARENADNKIWRVSYIGTNRNKDSPKLLTYTGSNRESGYQNQLSGSGSETDFNFTINPGRLKLLQIAMINKALAKKIVLNFKKYFQCD</sequence>
<keyword evidence="1" id="KW-0391">Immunity</keyword>
<reference evidence="7" key="1">
    <citation type="submission" date="2025-08" db="UniProtKB">
        <authorList>
            <consortium name="RefSeq"/>
        </authorList>
    </citation>
    <scope>IDENTIFICATION</scope>
    <source>
        <tissue evidence="7">Kidney</tissue>
    </source>
</reference>
<dbReference type="GO" id="GO:0002250">
    <property type="term" value="P:adaptive immune response"/>
    <property type="evidence" value="ECO:0007669"/>
    <property type="project" value="UniProtKB-KW"/>
</dbReference>
<proteinExistence type="predicted"/>
<evidence type="ECO:0000256" key="1">
    <source>
        <dbReference type="ARBA" id="ARBA00022859"/>
    </source>
</evidence>
<keyword evidence="2" id="KW-1064">Adaptive immunity</keyword>
<keyword evidence="6" id="KW-1185">Reference proteome</keyword>
<evidence type="ECO:0000259" key="5">
    <source>
        <dbReference type="PROSITE" id="PS50835"/>
    </source>
</evidence>
<evidence type="ECO:0000313" key="6">
    <source>
        <dbReference type="Proteomes" id="UP000081671"/>
    </source>
</evidence>
<gene>
    <name evidence="7" type="primary">LOC106000746</name>
</gene>
<dbReference type="SUPFAM" id="SSF48726">
    <property type="entry name" value="Immunoglobulin"/>
    <property type="match status" value="1"/>
</dbReference>
<dbReference type="InterPro" id="IPR036179">
    <property type="entry name" value="Ig-like_dom_sf"/>
</dbReference>
<evidence type="ECO:0000256" key="3">
    <source>
        <dbReference type="ARBA" id="ARBA00043265"/>
    </source>
</evidence>
<dbReference type="SMART" id="SM00409">
    <property type="entry name" value="IG"/>
    <property type="match status" value="1"/>
</dbReference>
<dbReference type="PANTHER" id="PTHR23267">
    <property type="entry name" value="IMMUNOGLOBULIN LIGHT CHAIN"/>
    <property type="match status" value="1"/>
</dbReference>
<evidence type="ECO:0000256" key="4">
    <source>
        <dbReference type="SAM" id="SignalP"/>
    </source>
</evidence>
<evidence type="ECO:0000313" key="7">
    <source>
        <dbReference type="RefSeq" id="XP_012891469.1"/>
    </source>
</evidence>
<dbReference type="FunFam" id="2.60.40.10:FF:000212">
    <property type="entry name" value="Immunoglobulin kappa chain variable 12-38"/>
    <property type="match status" value="1"/>
</dbReference>
<dbReference type="RefSeq" id="XP_012891469.1">
    <property type="nucleotide sequence ID" value="XM_013036015.1"/>
</dbReference>
<dbReference type="Proteomes" id="UP000081671">
    <property type="component" value="Unplaced"/>
</dbReference>
<evidence type="ECO:0000256" key="2">
    <source>
        <dbReference type="ARBA" id="ARBA00023130"/>
    </source>
</evidence>
<feature type="chain" id="PRO_5010233647" evidence="4">
    <location>
        <begin position="23"/>
        <end position="247"/>
    </location>
</feature>
<dbReference type="GO" id="GO:0005886">
    <property type="term" value="C:plasma membrane"/>
    <property type="evidence" value="ECO:0007669"/>
    <property type="project" value="UniProtKB-ARBA"/>
</dbReference>
<accession>A0A1S3GT70</accession>
<organism evidence="6 7">
    <name type="scientific">Dipodomys ordii</name>
    <name type="common">Ord's kangaroo rat</name>
    <dbReference type="NCBI Taxonomy" id="10020"/>
    <lineage>
        <taxon>Eukaryota</taxon>
        <taxon>Metazoa</taxon>
        <taxon>Chordata</taxon>
        <taxon>Craniata</taxon>
        <taxon>Vertebrata</taxon>
        <taxon>Euteleostomi</taxon>
        <taxon>Mammalia</taxon>
        <taxon>Eutheria</taxon>
        <taxon>Euarchontoglires</taxon>
        <taxon>Glires</taxon>
        <taxon>Rodentia</taxon>
        <taxon>Castorimorpha</taxon>
        <taxon>Heteromyidae</taxon>
        <taxon>Dipodomyinae</taxon>
        <taxon>Dipodomys</taxon>
    </lineage>
</organism>
<dbReference type="InterPro" id="IPR007110">
    <property type="entry name" value="Ig-like_dom"/>
</dbReference>
<dbReference type="InterPro" id="IPR013106">
    <property type="entry name" value="Ig_V-set"/>
</dbReference>
<dbReference type="Gene3D" id="2.60.40.10">
    <property type="entry name" value="Immunoglobulins"/>
    <property type="match status" value="2"/>
</dbReference>
<keyword evidence="4" id="KW-0732">Signal</keyword>
<dbReference type="STRING" id="10020.ENSDORP00000021575"/>
<feature type="signal peptide" evidence="4">
    <location>
        <begin position="1"/>
        <end position="22"/>
    </location>
</feature>
<dbReference type="GO" id="GO:0019814">
    <property type="term" value="C:immunoglobulin complex"/>
    <property type="evidence" value="ECO:0007669"/>
    <property type="project" value="UniProtKB-KW"/>
</dbReference>
<dbReference type="Pfam" id="PF07686">
    <property type="entry name" value="V-set"/>
    <property type="match status" value="1"/>
</dbReference>
<keyword evidence="3" id="KW-1280">Immunoglobulin</keyword>
<dbReference type="KEGG" id="dord:106000746"/>
<protein>
    <submittedName>
        <fullName evidence="7">Uncharacterized protein LOC106000746</fullName>
    </submittedName>
</protein>
<dbReference type="CDD" id="cd04980">
    <property type="entry name" value="IgV_L_kappa"/>
    <property type="match status" value="1"/>
</dbReference>
<dbReference type="PROSITE" id="PS50835">
    <property type="entry name" value="IG_LIKE"/>
    <property type="match status" value="1"/>
</dbReference>
<dbReference type="AlphaFoldDB" id="A0A1S3GT70"/>
<dbReference type="GeneID" id="106000746"/>
<dbReference type="SMART" id="SM00406">
    <property type="entry name" value="IGv"/>
    <property type="match status" value="1"/>
</dbReference>
<dbReference type="InterPro" id="IPR003599">
    <property type="entry name" value="Ig_sub"/>
</dbReference>
<name>A0A1S3GT70_DIPOR</name>
<dbReference type="OrthoDB" id="9684711at2759"/>
<dbReference type="InterPro" id="IPR050150">
    <property type="entry name" value="IgV_Light_Chain"/>
</dbReference>
<feature type="domain" description="Ig-like" evidence="5">
    <location>
        <begin position="24"/>
        <end position="111"/>
    </location>
</feature>
<dbReference type="GO" id="GO:0005576">
    <property type="term" value="C:extracellular region"/>
    <property type="evidence" value="ECO:0007669"/>
    <property type="project" value="UniProtKB-ARBA"/>
</dbReference>
<dbReference type="InterPro" id="IPR013783">
    <property type="entry name" value="Ig-like_fold"/>
</dbReference>
<dbReference type="InParanoid" id="A0A1S3GT70"/>